<dbReference type="SUPFAM" id="SSF53706">
    <property type="entry name" value="Formate dehydrogenase/DMSO reductase, domains 1-3"/>
    <property type="match status" value="1"/>
</dbReference>
<evidence type="ECO:0000256" key="3">
    <source>
        <dbReference type="ARBA" id="ARBA00010312"/>
    </source>
</evidence>
<evidence type="ECO:0000256" key="5">
    <source>
        <dbReference type="ARBA" id="ARBA00022485"/>
    </source>
</evidence>
<reference evidence="14" key="2">
    <citation type="journal article" date="2021" name="Genome Biol. Evol.">
        <title>Developing a high-quality reference genome for a parasitic bivalve with doubly uniparental inheritance (Bivalvia: Unionida).</title>
        <authorList>
            <person name="Smith C.H."/>
        </authorList>
    </citation>
    <scope>NUCLEOTIDE SEQUENCE</scope>
    <source>
        <strain evidence="14">CHS0354</strain>
        <tissue evidence="14">Mantle</tissue>
    </source>
</reference>
<evidence type="ECO:0000256" key="2">
    <source>
        <dbReference type="ARBA" id="ARBA00004196"/>
    </source>
</evidence>
<dbReference type="PROSITE" id="PS51669">
    <property type="entry name" value="4FE4S_MOW_BIS_MGD"/>
    <property type="match status" value="1"/>
</dbReference>
<sequence>MQRYVLYILLTVGAVFSALSAQAYDAETFKNIGQPIKFSHKTHALTNQISCEYCHTEARRSKSSGIPAVRSCVGCHIVIAGTTPEQQTEIKKVLDYWEKKESIPWKKIHDLPDHANFSHKRHVTVGLDCTNCHGDVKQVDGAPVPQDARGQVALTMGWCISCHREQTPITDKGKIAAPVRKTRGGDVIAEAPVAAGTMQAKVDCVNRRDFFKIAASGGAGLALASCNNDGVEDIIPKLLPPDNMVTGTPYHFNTICRECSSGCGITLKTREGRVLTAAGNEKHPINKGAICPVGQASVQGLYNPARIKKPILKGEETAWEDALKALAEQIKSAKAAGKKIVLLTAPETGVLSDLTDEFLTQTGGERLELDVNADNTLRLVSEKLFGVYEKPAFHFDRARVLINFGSDFLESWNTPTENAKNSQKCTAIKTGAKHVFITSRTTST</sequence>
<keyword evidence="9" id="KW-0560">Oxidoreductase</keyword>
<dbReference type="InterPro" id="IPR027467">
    <property type="entry name" value="MopterinOxRdtase_cofactor_BS"/>
</dbReference>
<evidence type="ECO:0000256" key="9">
    <source>
        <dbReference type="ARBA" id="ARBA00023002"/>
    </source>
</evidence>
<dbReference type="InterPro" id="IPR036280">
    <property type="entry name" value="Multihaem_cyt_sf"/>
</dbReference>
<feature type="signal peptide" evidence="12">
    <location>
        <begin position="1"/>
        <end position="21"/>
    </location>
</feature>
<keyword evidence="12" id="KW-0732">Signal</keyword>
<dbReference type="InterPro" id="IPR002322">
    <property type="entry name" value="Cyt_c_III"/>
</dbReference>
<comment type="similarity">
    <text evidence="3">Belongs to the prokaryotic molybdopterin-containing oxidoreductase family.</text>
</comment>
<evidence type="ECO:0000256" key="1">
    <source>
        <dbReference type="ARBA" id="ARBA00001966"/>
    </source>
</evidence>
<organism evidence="14 15">
    <name type="scientific">Potamilus streckersoni</name>
    <dbReference type="NCBI Taxonomy" id="2493646"/>
    <lineage>
        <taxon>Eukaryota</taxon>
        <taxon>Metazoa</taxon>
        <taxon>Spiralia</taxon>
        <taxon>Lophotrochozoa</taxon>
        <taxon>Mollusca</taxon>
        <taxon>Bivalvia</taxon>
        <taxon>Autobranchia</taxon>
        <taxon>Heteroconchia</taxon>
        <taxon>Palaeoheterodonta</taxon>
        <taxon>Unionida</taxon>
        <taxon>Unionoidea</taxon>
        <taxon>Unionidae</taxon>
        <taxon>Ambleminae</taxon>
        <taxon>Lampsilini</taxon>
        <taxon>Potamilus</taxon>
    </lineage>
</organism>
<dbReference type="InterPro" id="IPR006963">
    <property type="entry name" value="Mopterin_OxRdtase_4Fe-4S_dom"/>
</dbReference>
<keyword evidence="5" id="KW-0004">4Fe-4S</keyword>
<evidence type="ECO:0000313" key="15">
    <source>
        <dbReference type="Proteomes" id="UP001195483"/>
    </source>
</evidence>
<feature type="chain" id="PRO_5042202344" description="4Fe-4S Mo/W bis-MGD-type domain-containing protein" evidence="12">
    <location>
        <begin position="22"/>
        <end position="444"/>
    </location>
</feature>
<dbReference type="GO" id="GO:0009055">
    <property type="term" value="F:electron transfer activity"/>
    <property type="evidence" value="ECO:0007669"/>
    <property type="project" value="InterPro"/>
</dbReference>
<dbReference type="GO" id="GO:0020037">
    <property type="term" value="F:heme binding"/>
    <property type="evidence" value="ECO:0007669"/>
    <property type="project" value="InterPro"/>
</dbReference>
<dbReference type="EMBL" id="JAEAOA010001141">
    <property type="protein sequence ID" value="KAK3606864.1"/>
    <property type="molecule type" value="Genomic_DNA"/>
</dbReference>
<dbReference type="InterPro" id="IPR020942">
    <property type="entry name" value="Cyt_c_III_dom"/>
</dbReference>
<comment type="subcellular location">
    <subcellularLocation>
        <location evidence="2">Cell envelope</location>
    </subcellularLocation>
</comment>
<feature type="domain" description="4Fe-4S Mo/W bis-MGD-type" evidence="13">
    <location>
        <begin position="249"/>
        <end position="305"/>
    </location>
</feature>
<protein>
    <recommendedName>
        <fullName evidence="13">4Fe-4S Mo/W bis-MGD-type domain-containing protein</fullName>
    </recommendedName>
</protein>
<evidence type="ECO:0000256" key="4">
    <source>
        <dbReference type="ARBA" id="ARBA00022448"/>
    </source>
</evidence>
<dbReference type="PRINTS" id="PR00609">
    <property type="entry name" value="CYTOCHROMEC3"/>
</dbReference>
<dbReference type="Pfam" id="PF04879">
    <property type="entry name" value="Molybdop_Fe4S4"/>
    <property type="match status" value="1"/>
</dbReference>
<keyword evidence="11" id="KW-0411">Iron-sulfur</keyword>
<comment type="caution">
    <text evidence="14">The sequence shown here is derived from an EMBL/GenBank/DDBJ whole genome shotgun (WGS) entry which is preliminary data.</text>
</comment>
<dbReference type="GO" id="GO:0051539">
    <property type="term" value="F:4 iron, 4 sulfur cluster binding"/>
    <property type="evidence" value="ECO:0007669"/>
    <property type="project" value="UniProtKB-KW"/>
</dbReference>
<dbReference type="PANTHER" id="PTHR43598:SF5">
    <property type="entry name" value="DMSO REDUCTASE CHAIN A"/>
    <property type="match status" value="1"/>
</dbReference>
<keyword evidence="15" id="KW-1185">Reference proteome</keyword>
<name>A0AAE0TAM1_9BIVA</name>
<evidence type="ECO:0000256" key="7">
    <source>
        <dbReference type="ARBA" id="ARBA00022723"/>
    </source>
</evidence>
<comment type="cofactor">
    <cofactor evidence="1">
        <name>[4Fe-4S] cluster</name>
        <dbReference type="ChEBI" id="CHEBI:49883"/>
    </cofactor>
</comment>
<dbReference type="AlphaFoldDB" id="A0AAE0TAM1"/>
<keyword evidence="10" id="KW-0408">Iron</keyword>
<dbReference type="Gene3D" id="3.30.200.210">
    <property type="match status" value="1"/>
</dbReference>
<keyword evidence="8" id="KW-0249">Electron transport</keyword>
<dbReference type="GO" id="GO:0046872">
    <property type="term" value="F:metal ion binding"/>
    <property type="evidence" value="ECO:0007669"/>
    <property type="project" value="UniProtKB-KW"/>
</dbReference>
<dbReference type="Gene3D" id="3.90.10.10">
    <property type="entry name" value="Cytochrome C3"/>
    <property type="match status" value="2"/>
</dbReference>
<evidence type="ECO:0000256" key="12">
    <source>
        <dbReference type="SAM" id="SignalP"/>
    </source>
</evidence>
<dbReference type="Pfam" id="PF02085">
    <property type="entry name" value="Cytochrom_CIII"/>
    <property type="match status" value="1"/>
</dbReference>
<evidence type="ECO:0000259" key="13">
    <source>
        <dbReference type="PROSITE" id="PS51669"/>
    </source>
</evidence>
<gene>
    <name evidence="14" type="ORF">CHS0354_018458</name>
</gene>
<evidence type="ECO:0000256" key="10">
    <source>
        <dbReference type="ARBA" id="ARBA00023004"/>
    </source>
</evidence>
<dbReference type="CDD" id="cd08168">
    <property type="entry name" value="Cytochrom_C3"/>
    <property type="match status" value="1"/>
</dbReference>
<keyword evidence="7" id="KW-0479">Metal-binding</keyword>
<keyword evidence="4" id="KW-0813">Transport</keyword>
<proteinExistence type="inferred from homology"/>
<dbReference type="SMART" id="SM00926">
    <property type="entry name" value="Molybdop_Fe4S4"/>
    <property type="match status" value="1"/>
</dbReference>
<dbReference type="SUPFAM" id="SSF48695">
    <property type="entry name" value="Multiheme cytochromes"/>
    <property type="match status" value="1"/>
</dbReference>
<dbReference type="Proteomes" id="UP001195483">
    <property type="component" value="Unassembled WGS sequence"/>
</dbReference>
<evidence type="ECO:0000256" key="11">
    <source>
        <dbReference type="ARBA" id="ARBA00023014"/>
    </source>
</evidence>
<evidence type="ECO:0000256" key="6">
    <source>
        <dbReference type="ARBA" id="ARBA00022617"/>
    </source>
</evidence>
<dbReference type="InterPro" id="IPR029467">
    <property type="entry name" value="Cyt_c7-like"/>
</dbReference>
<evidence type="ECO:0000256" key="8">
    <source>
        <dbReference type="ARBA" id="ARBA00022982"/>
    </source>
</evidence>
<reference evidence="14" key="1">
    <citation type="journal article" date="2021" name="Genome Biol. Evol.">
        <title>A High-Quality Reference Genome for a Parasitic Bivalve with Doubly Uniparental Inheritance (Bivalvia: Unionida).</title>
        <authorList>
            <person name="Smith C.H."/>
        </authorList>
    </citation>
    <scope>NUCLEOTIDE SEQUENCE</scope>
    <source>
        <strain evidence="14">CHS0354</strain>
    </source>
</reference>
<dbReference type="PANTHER" id="PTHR43598">
    <property type="entry name" value="TUNGSTEN-CONTAINING FORMYLMETHANOFURAN DEHYDROGENASE 2 SUBUNIT B"/>
    <property type="match status" value="1"/>
</dbReference>
<reference evidence="14" key="3">
    <citation type="submission" date="2023-05" db="EMBL/GenBank/DDBJ databases">
        <authorList>
            <person name="Smith C.H."/>
        </authorList>
    </citation>
    <scope>NUCLEOTIDE SEQUENCE</scope>
    <source>
        <strain evidence="14">CHS0354</strain>
        <tissue evidence="14">Mantle</tissue>
    </source>
</reference>
<dbReference type="Pfam" id="PF14522">
    <property type="entry name" value="Cytochrome_C7"/>
    <property type="match status" value="1"/>
</dbReference>
<dbReference type="GO" id="GO:0016491">
    <property type="term" value="F:oxidoreductase activity"/>
    <property type="evidence" value="ECO:0007669"/>
    <property type="project" value="UniProtKB-KW"/>
</dbReference>
<evidence type="ECO:0000313" key="14">
    <source>
        <dbReference type="EMBL" id="KAK3606864.1"/>
    </source>
</evidence>
<keyword evidence="6" id="KW-0349">Heme</keyword>
<accession>A0AAE0TAM1</accession>
<dbReference type="PROSITE" id="PS00551">
    <property type="entry name" value="MOLYBDOPTERIN_PROK_1"/>
    <property type="match status" value="1"/>
</dbReference>